<dbReference type="SMART" id="SM00365">
    <property type="entry name" value="LRR_SD22"/>
    <property type="match status" value="7"/>
</dbReference>
<dbReference type="AlphaFoldDB" id="A0AAV5L843"/>
<dbReference type="FunFam" id="3.80.10.10:FF:000095">
    <property type="entry name" value="LRR receptor-like serine/threonine-protein kinase GSO1"/>
    <property type="match status" value="2"/>
</dbReference>
<keyword evidence="7" id="KW-0472">Membrane</keyword>
<proteinExistence type="inferred from homology"/>
<comment type="caution">
    <text evidence="11">The sequence shown here is derived from an EMBL/GenBank/DDBJ whole genome shotgun (WGS) entry which is preliminary data.</text>
</comment>
<dbReference type="InterPro" id="IPR003591">
    <property type="entry name" value="Leu-rich_rpt_typical-subtyp"/>
</dbReference>
<dbReference type="Pfam" id="PF13516">
    <property type="entry name" value="LRR_6"/>
    <property type="match status" value="2"/>
</dbReference>
<evidence type="ECO:0000256" key="9">
    <source>
        <dbReference type="ARBA" id="ARBA00023180"/>
    </source>
</evidence>
<dbReference type="InterPro" id="IPR001611">
    <property type="entry name" value="Leu-rich_rpt"/>
</dbReference>
<gene>
    <name evidence="11" type="ORF">SLEP1_g41786</name>
</gene>
<dbReference type="Pfam" id="PF00560">
    <property type="entry name" value="LRR_1"/>
    <property type="match status" value="1"/>
</dbReference>
<evidence type="ECO:0000256" key="8">
    <source>
        <dbReference type="ARBA" id="ARBA00023170"/>
    </source>
</evidence>
<dbReference type="PRINTS" id="PR00019">
    <property type="entry name" value="LEURICHRPT"/>
</dbReference>
<evidence type="ECO:0000313" key="11">
    <source>
        <dbReference type="EMBL" id="GKV33258.1"/>
    </source>
</evidence>
<evidence type="ECO:0000256" key="7">
    <source>
        <dbReference type="ARBA" id="ARBA00023136"/>
    </source>
</evidence>
<protein>
    <recommendedName>
        <fullName evidence="10">Leucine-rich repeat-containing N-terminal plant-type domain-containing protein</fullName>
    </recommendedName>
</protein>
<evidence type="ECO:0000256" key="2">
    <source>
        <dbReference type="ARBA" id="ARBA00009592"/>
    </source>
</evidence>
<name>A0AAV5L843_9ROSI</name>
<evidence type="ECO:0000313" key="12">
    <source>
        <dbReference type="Proteomes" id="UP001054252"/>
    </source>
</evidence>
<feature type="domain" description="Leucine-rich repeat-containing N-terminal plant-type" evidence="10">
    <location>
        <begin position="8"/>
        <end position="48"/>
    </location>
</feature>
<accession>A0AAV5L843</accession>
<dbReference type="Pfam" id="PF08263">
    <property type="entry name" value="LRRNT_2"/>
    <property type="match status" value="1"/>
</dbReference>
<keyword evidence="9" id="KW-0325">Glycoprotein</keyword>
<dbReference type="EMBL" id="BPVZ01000099">
    <property type="protein sequence ID" value="GKV33258.1"/>
    <property type="molecule type" value="Genomic_DNA"/>
</dbReference>
<keyword evidence="4" id="KW-0812">Transmembrane</keyword>
<dbReference type="Proteomes" id="UP001054252">
    <property type="component" value="Unassembled WGS sequence"/>
</dbReference>
<dbReference type="InterPro" id="IPR013210">
    <property type="entry name" value="LRR_N_plant-typ"/>
</dbReference>
<dbReference type="PANTHER" id="PTHR48062">
    <property type="entry name" value="RECEPTOR-LIKE PROTEIN 14"/>
    <property type="match status" value="1"/>
</dbReference>
<evidence type="ECO:0000256" key="4">
    <source>
        <dbReference type="ARBA" id="ARBA00022692"/>
    </source>
</evidence>
<keyword evidence="5" id="KW-0677">Repeat</keyword>
<comment type="similarity">
    <text evidence="2">Belongs to the RLP family.</text>
</comment>
<reference evidence="11 12" key="1">
    <citation type="journal article" date="2021" name="Commun. Biol.">
        <title>The genome of Shorea leprosula (Dipterocarpaceae) highlights the ecological relevance of drought in aseasonal tropical rainforests.</title>
        <authorList>
            <person name="Ng K.K.S."/>
            <person name="Kobayashi M.J."/>
            <person name="Fawcett J.A."/>
            <person name="Hatakeyama M."/>
            <person name="Paape T."/>
            <person name="Ng C.H."/>
            <person name="Ang C.C."/>
            <person name="Tnah L.H."/>
            <person name="Lee C.T."/>
            <person name="Nishiyama T."/>
            <person name="Sese J."/>
            <person name="O'Brien M.J."/>
            <person name="Copetti D."/>
            <person name="Mohd Noor M.I."/>
            <person name="Ong R.C."/>
            <person name="Putra M."/>
            <person name="Sireger I.Z."/>
            <person name="Indrioko S."/>
            <person name="Kosugi Y."/>
            <person name="Izuno A."/>
            <person name="Isagi Y."/>
            <person name="Lee S.L."/>
            <person name="Shimizu K.K."/>
        </authorList>
    </citation>
    <scope>NUCLEOTIDE SEQUENCE [LARGE SCALE GENOMIC DNA]</scope>
    <source>
        <strain evidence="11">214</strain>
    </source>
</reference>
<organism evidence="11 12">
    <name type="scientific">Rubroshorea leprosula</name>
    <dbReference type="NCBI Taxonomy" id="152421"/>
    <lineage>
        <taxon>Eukaryota</taxon>
        <taxon>Viridiplantae</taxon>
        <taxon>Streptophyta</taxon>
        <taxon>Embryophyta</taxon>
        <taxon>Tracheophyta</taxon>
        <taxon>Spermatophyta</taxon>
        <taxon>Magnoliopsida</taxon>
        <taxon>eudicotyledons</taxon>
        <taxon>Gunneridae</taxon>
        <taxon>Pentapetalae</taxon>
        <taxon>rosids</taxon>
        <taxon>malvids</taxon>
        <taxon>Malvales</taxon>
        <taxon>Dipterocarpaceae</taxon>
        <taxon>Rubroshorea</taxon>
    </lineage>
</organism>
<dbReference type="PANTHER" id="PTHR48062:SF37">
    <property type="entry name" value="LRR RECEPTOR-LIKE SERINE_THREONINE-PROTEIN KINASE FLS2"/>
    <property type="match status" value="1"/>
</dbReference>
<keyword evidence="12" id="KW-1185">Reference proteome</keyword>
<keyword evidence="3" id="KW-0433">Leucine-rich repeat</keyword>
<comment type="subcellular location">
    <subcellularLocation>
        <location evidence="1">Cell membrane</location>
        <topology evidence="1">Single-pass type I membrane protein</topology>
    </subcellularLocation>
</comment>
<dbReference type="InterPro" id="IPR032675">
    <property type="entry name" value="LRR_dom_sf"/>
</dbReference>
<evidence type="ECO:0000256" key="6">
    <source>
        <dbReference type="ARBA" id="ARBA00022989"/>
    </source>
</evidence>
<sequence length="1001" mass="113068">MWCQGCLEQERIALLQLKSFFKDPWVLRNWGRGKENSDCCQWERVECNPSSGRVIKLDLDHLYHWHNSYLNASLFLPFEELKNLSLAYNGINGFIENEDFHRLSKLSNLEFLDLSWNDFNSKILSSLSELSSLKSLNLAGNYFQVSNHTNGFKRLSKLRSLEILDLSDNYLNNSILTSLSDLLSLKSLNLASCNLMIASNHMEAANFESLSRRSHLEFLDLSSNIDLNNSVLPYLSSLLSLKTLILRDCGLNGTLSTRGFMRFSNLRNLKILDLSSNDLDINILTSLGELPSLKSLRLIGCNLMIASNHRDGADFEKLSRFRHLEFLDLSDNKDLNNSILSYLSSFSSLKTLILSSCGLNGTLSTRANTSFSKLETLYLDGISPKESNVPAQLSLEAFPSLKRLYLAYNDHLNQTIFIQTSQVLSNLEELFLDQSPLSINFLQNIGALTSLRSISLRDCGFTGTLPTQVPNSFKSFANHSNLKVFFSDFNQLVPEHDHVQTRVPKFQPRVLSLSNCRANEELTKPPSLLYYLYDLRYVDLSFDQFMGALPYWLFENNTRLQVAVMKNNSFMGSFHLPSRPNLDVQEIDISNNQVQGEIPLNISMIFPYLTGLILSGNGFGVRFSKWLVGMNSLEFLDLSSNQFSGTLPKEFVIGKSLNYLRLSNNNLIGKIPPSVFKLQSLDALYLDRNNFEGEISNVHFSRSSYLNILDISNNNLSGKLPRWTKNLLGLTELDLSNNHFDGSIPEEFCYNANLKLLDLSHNNLSGSLPHCSSPFSPYLSRIYLRKNRLNGLLTDSFLNISLLKILDLGENNLSGSIPKWISNLSSLSVLRLKEMQTRLMEEVYTQLDRYIQDRIELVTKWWSYTYEGNILGYMSEIDLSCNQLTGLIPLAMGNLSDIHSLNLSHNNLTGPIPSTFSKLKQLESLDLSFNDLNGEIPSQLTELNSLAVFSVAHNNLLGPIPYGKGQFGTFDNNSYEGNPLLCGPPLEKSCKETNAQPKSYT</sequence>
<dbReference type="Pfam" id="PF13855">
    <property type="entry name" value="LRR_8"/>
    <property type="match status" value="4"/>
</dbReference>
<dbReference type="SMART" id="SM00369">
    <property type="entry name" value="LRR_TYP"/>
    <property type="match status" value="10"/>
</dbReference>
<dbReference type="GO" id="GO:0005886">
    <property type="term" value="C:plasma membrane"/>
    <property type="evidence" value="ECO:0007669"/>
    <property type="project" value="UniProtKB-SubCell"/>
</dbReference>
<dbReference type="SUPFAM" id="SSF52058">
    <property type="entry name" value="L domain-like"/>
    <property type="match status" value="3"/>
</dbReference>
<dbReference type="InterPro" id="IPR051502">
    <property type="entry name" value="RLP_Defense_Trigger"/>
</dbReference>
<evidence type="ECO:0000256" key="5">
    <source>
        <dbReference type="ARBA" id="ARBA00022737"/>
    </source>
</evidence>
<evidence type="ECO:0000256" key="1">
    <source>
        <dbReference type="ARBA" id="ARBA00004251"/>
    </source>
</evidence>
<keyword evidence="8" id="KW-0675">Receptor</keyword>
<evidence type="ECO:0000259" key="10">
    <source>
        <dbReference type="Pfam" id="PF08263"/>
    </source>
</evidence>
<dbReference type="Gene3D" id="3.80.10.10">
    <property type="entry name" value="Ribonuclease Inhibitor"/>
    <property type="match status" value="4"/>
</dbReference>
<dbReference type="PROSITE" id="PS51450">
    <property type="entry name" value="LRR"/>
    <property type="match status" value="1"/>
</dbReference>
<keyword evidence="6" id="KW-1133">Transmembrane helix</keyword>
<evidence type="ECO:0000256" key="3">
    <source>
        <dbReference type="ARBA" id="ARBA00022614"/>
    </source>
</evidence>